<proteinExistence type="predicted"/>
<dbReference type="AlphaFoldDB" id="X1CL56"/>
<reference evidence="2" key="1">
    <citation type="journal article" date="2014" name="Front. Microbiol.">
        <title>High frequency of phylogenetically diverse reductive dehalogenase-homologous genes in deep subseafloor sedimentary metagenomes.</title>
        <authorList>
            <person name="Kawai M."/>
            <person name="Futagami T."/>
            <person name="Toyoda A."/>
            <person name="Takaki Y."/>
            <person name="Nishi S."/>
            <person name="Hori S."/>
            <person name="Arai W."/>
            <person name="Tsubouchi T."/>
            <person name="Morono Y."/>
            <person name="Uchiyama I."/>
            <person name="Ito T."/>
            <person name="Fujiyama A."/>
            <person name="Inagaki F."/>
            <person name="Takami H."/>
        </authorList>
    </citation>
    <scope>NUCLEOTIDE SEQUENCE</scope>
    <source>
        <strain evidence="2">Expedition CK06-06</strain>
    </source>
</reference>
<feature type="non-terminal residue" evidence="2">
    <location>
        <position position="1"/>
    </location>
</feature>
<dbReference type="Pfam" id="PF07587">
    <property type="entry name" value="PSD1"/>
    <property type="match status" value="1"/>
</dbReference>
<organism evidence="2">
    <name type="scientific">marine sediment metagenome</name>
    <dbReference type="NCBI Taxonomy" id="412755"/>
    <lineage>
        <taxon>unclassified sequences</taxon>
        <taxon>metagenomes</taxon>
        <taxon>ecological metagenomes</taxon>
    </lineage>
</organism>
<feature type="non-terminal residue" evidence="2">
    <location>
        <position position="294"/>
    </location>
</feature>
<dbReference type="PANTHER" id="PTHR35889:SF3">
    <property type="entry name" value="F-BOX DOMAIN-CONTAINING PROTEIN"/>
    <property type="match status" value="1"/>
</dbReference>
<gene>
    <name evidence="2" type="ORF">S01H4_37020</name>
</gene>
<evidence type="ECO:0000259" key="1">
    <source>
        <dbReference type="Pfam" id="PF07587"/>
    </source>
</evidence>
<comment type="caution">
    <text evidence="2">The sequence shown here is derived from an EMBL/GenBank/DDBJ whole genome shotgun (WGS) entry which is preliminary data.</text>
</comment>
<protein>
    <recommendedName>
        <fullName evidence="1">DUF1553 domain-containing protein</fullName>
    </recommendedName>
</protein>
<dbReference type="EMBL" id="BART01019843">
    <property type="protein sequence ID" value="GAG96933.1"/>
    <property type="molecule type" value="Genomic_DNA"/>
</dbReference>
<name>X1CL56_9ZZZZ</name>
<evidence type="ECO:0000313" key="2">
    <source>
        <dbReference type="EMBL" id="GAG96933.1"/>
    </source>
</evidence>
<feature type="domain" description="DUF1553" evidence="1">
    <location>
        <begin position="147"/>
        <end position="290"/>
    </location>
</feature>
<sequence>RTAQVCGNEVGGTTLNFTLDQNYGRGRTLGRVRLLAFVGDPIAIEMPTEITKILQTPTKKRSKKQKTALDAFYVKTNPELQKLETGLTRAKKKLKALPDPSTLVMIEMDKARDTFVAKRGNYLSPGEKVSATTPASLNPFPADLPQNRLGFAKWLMDPANPLVARVTVNRWWAELFGNGLVKTLEDFGTQSTPPTHPELLDWLAAEFTDSGWDMKHIIKTIVLSDTYRRDSKVTPAIGKKDPENRFFARGPRFRMSAEMIRDNALAASGLLSTKMHGPPIMPYQPPGLWRQTGR</sequence>
<dbReference type="InterPro" id="IPR022655">
    <property type="entry name" value="DUF1553"/>
</dbReference>
<accession>X1CL56</accession>
<dbReference type="PANTHER" id="PTHR35889">
    <property type="entry name" value="CYCLOINULO-OLIGOSACCHARIDE FRUCTANOTRANSFERASE-RELATED"/>
    <property type="match status" value="1"/>
</dbReference>